<dbReference type="CDD" id="cd00060">
    <property type="entry name" value="FHA"/>
    <property type="match status" value="1"/>
</dbReference>
<keyword evidence="9" id="KW-0472">Membrane</keyword>
<keyword evidence="7" id="KW-0249">Electron transport</keyword>
<feature type="domain" description="FHA" evidence="10">
    <location>
        <begin position="25"/>
        <end position="76"/>
    </location>
</feature>
<dbReference type="STRING" id="1076937.SAMN04488120_10327"/>
<gene>
    <name evidence="11" type="ORF">SAMN04488120_10327</name>
</gene>
<keyword evidence="9" id="KW-0812">Transmembrane</keyword>
<dbReference type="PANTHER" id="PTHR35038:SF6">
    <property type="entry name" value="SURFACE LOCALIZED DECAHEME CYTOCHROME C LIPOPROTEIN"/>
    <property type="match status" value="1"/>
</dbReference>
<keyword evidence="6" id="KW-0732">Signal</keyword>
<dbReference type="Proteomes" id="UP000199771">
    <property type="component" value="Unassembled WGS sequence"/>
</dbReference>
<comment type="cofactor">
    <cofactor evidence="1">
        <name>heme c</name>
        <dbReference type="ChEBI" id="CHEBI:61717"/>
    </cofactor>
</comment>
<dbReference type="InterPro" id="IPR008984">
    <property type="entry name" value="SMAD_FHA_dom_sf"/>
</dbReference>
<evidence type="ECO:0000256" key="5">
    <source>
        <dbReference type="ARBA" id="ARBA00022723"/>
    </source>
</evidence>
<feature type="transmembrane region" description="Helical" evidence="9">
    <location>
        <begin position="139"/>
        <end position="158"/>
    </location>
</feature>
<dbReference type="GO" id="GO:0030313">
    <property type="term" value="C:cell envelope"/>
    <property type="evidence" value="ECO:0007669"/>
    <property type="project" value="UniProtKB-SubCell"/>
</dbReference>
<evidence type="ECO:0000259" key="10">
    <source>
        <dbReference type="PROSITE" id="PS50006"/>
    </source>
</evidence>
<dbReference type="OrthoDB" id="9814800at2"/>
<keyword evidence="12" id="KW-1185">Reference proteome</keyword>
<dbReference type="InterPro" id="IPR051829">
    <property type="entry name" value="Multiheme_Cytochr_ET"/>
</dbReference>
<comment type="subcellular location">
    <subcellularLocation>
        <location evidence="2">Cell envelope</location>
    </subcellularLocation>
</comment>
<dbReference type="AlphaFoldDB" id="A0A1I2I4M5"/>
<dbReference type="EMBL" id="FOOC01000003">
    <property type="protein sequence ID" value="SFF37232.1"/>
    <property type="molecule type" value="Genomic_DNA"/>
</dbReference>
<evidence type="ECO:0000256" key="2">
    <source>
        <dbReference type="ARBA" id="ARBA00004196"/>
    </source>
</evidence>
<dbReference type="Pfam" id="PF14537">
    <property type="entry name" value="Cytochrom_c3_2"/>
    <property type="match status" value="1"/>
</dbReference>
<keyword evidence="8" id="KW-0408">Iron</keyword>
<evidence type="ECO:0000256" key="8">
    <source>
        <dbReference type="ARBA" id="ARBA00023004"/>
    </source>
</evidence>
<dbReference type="SUPFAM" id="SSF48695">
    <property type="entry name" value="Multiheme cytochromes"/>
    <property type="match status" value="1"/>
</dbReference>
<evidence type="ECO:0000256" key="7">
    <source>
        <dbReference type="ARBA" id="ARBA00022982"/>
    </source>
</evidence>
<dbReference type="PROSITE" id="PS50006">
    <property type="entry name" value="FHA_DOMAIN"/>
    <property type="match status" value="1"/>
</dbReference>
<dbReference type="SUPFAM" id="SSF49879">
    <property type="entry name" value="SMAD/FHA domain"/>
    <property type="match status" value="1"/>
</dbReference>
<dbReference type="Pfam" id="PF00498">
    <property type="entry name" value="FHA"/>
    <property type="match status" value="1"/>
</dbReference>
<evidence type="ECO:0000256" key="4">
    <source>
        <dbReference type="ARBA" id="ARBA00022617"/>
    </source>
</evidence>
<dbReference type="Gene3D" id="3.90.10.10">
    <property type="entry name" value="Cytochrome C3"/>
    <property type="match status" value="2"/>
</dbReference>
<evidence type="ECO:0000256" key="9">
    <source>
        <dbReference type="SAM" id="Phobius"/>
    </source>
</evidence>
<organism evidence="11 12">
    <name type="scientific">Fontimonas thermophila</name>
    <dbReference type="NCBI Taxonomy" id="1076937"/>
    <lineage>
        <taxon>Bacteria</taxon>
        <taxon>Pseudomonadati</taxon>
        <taxon>Pseudomonadota</taxon>
        <taxon>Gammaproteobacteria</taxon>
        <taxon>Nevskiales</taxon>
        <taxon>Nevskiaceae</taxon>
        <taxon>Fontimonas</taxon>
    </lineage>
</organism>
<dbReference type="Gene3D" id="2.60.200.20">
    <property type="match status" value="1"/>
</dbReference>
<evidence type="ECO:0000313" key="12">
    <source>
        <dbReference type="Proteomes" id="UP000199771"/>
    </source>
</evidence>
<sequence>MRVRLKTSPRSGAPATERVLDAPVIRIGRGTDQTLVLADLRVALAHAELSPSTSRPSGVRLEAKTRLGVYVNGSPQLSAELSPGDVLDFGRFRLTVGKPTPGEDLSLTLTERYAEHDETAVRKVQLRTRLSQVAWSRRSMAWVLFGLILIGGLIVPAVTHLHAIERTQTVSRDRIPPDKPAADLIWNSGPLSAAHHALTTDCAACHRKPFEAVRDDTCRGCHTALKEHASDHARLAAPPFAGWRCTDCHREHNGPALIPAANRICTDCHRDPQQTAHGTLEAVPDWSRHHPPFRLQLSRRNPTGTGFHWIEARQGTPEALHEDTGLKYPHDVHLDPQGIDAPGGKRVLVCADCHTPTADGTSFQPIAMATHCAACHRLDFDPAAPDRELPHGKPAEVVQVVRDYYARVALAGGAPWPDAPAVVRQVRRPGETLPPAQARAALAWADARAAIALRDVFERRTCFYCHTVTGDGSAEHPWTIAAVAPNRPAYTRTVFPHDQHRTVPCTSCHAVETSQHAQDVVLPDIQRCRDCHGDTGALKETPSTCQSCHDYHAVDWERVDSRTLPPAAQSTARGMP</sequence>
<keyword evidence="5" id="KW-0479">Metal-binding</keyword>
<evidence type="ECO:0000256" key="1">
    <source>
        <dbReference type="ARBA" id="ARBA00001926"/>
    </source>
</evidence>
<dbReference type="PANTHER" id="PTHR35038">
    <property type="entry name" value="DISSIMILATORY SULFITE REDUCTASE SIRA"/>
    <property type="match status" value="1"/>
</dbReference>
<dbReference type="GO" id="GO:0016491">
    <property type="term" value="F:oxidoreductase activity"/>
    <property type="evidence" value="ECO:0007669"/>
    <property type="project" value="TreeGrafter"/>
</dbReference>
<name>A0A1I2I4M5_9GAMM</name>
<evidence type="ECO:0000256" key="3">
    <source>
        <dbReference type="ARBA" id="ARBA00022448"/>
    </source>
</evidence>
<dbReference type="CDD" id="cd08168">
    <property type="entry name" value="Cytochrom_C3"/>
    <property type="match status" value="2"/>
</dbReference>
<dbReference type="InterPro" id="IPR000253">
    <property type="entry name" value="FHA_dom"/>
</dbReference>
<dbReference type="GO" id="GO:0046872">
    <property type="term" value="F:metal ion binding"/>
    <property type="evidence" value="ECO:0007669"/>
    <property type="project" value="UniProtKB-KW"/>
</dbReference>
<dbReference type="InterPro" id="IPR012286">
    <property type="entry name" value="Tetrahaem_cytochrome"/>
</dbReference>
<protein>
    <submittedName>
        <fullName evidence="11">Doubled CXXCH domain-containing protein</fullName>
    </submittedName>
</protein>
<proteinExistence type="predicted"/>
<dbReference type="InterPro" id="IPR036280">
    <property type="entry name" value="Multihaem_cyt_sf"/>
</dbReference>
<keyword evidence="3" id="KW-0813">Transport</keyword>
<reference evidence="11 12" key="1">
    <citation type="submission" date="2016-10" db="EMBL/GenBank/DDBJ databases">
        <authorList>
            <person name="de Groot N.N."/>
        </authorList>
    </citation>
    <scope>NUCLEOTIDE SEQUENCE [LARGE SCALE GENOMIC DNA]</scope>
    <source>
        <strain evidence="11 12">DSM 23609</strain>
    </source>
</reference>
<evidence type="ECO:0000256" key="6">
    <source>
        <dbReference type="ARBA" id="ARBA00022729"/>
    </source>
</evidence>
<keyword evidence="9" id="KW-1133">Transmembrane helix</keyword>
<dbReference type="RefSeq" id="WP_091531986.1">
    <property type="nucleotide sequence ID" value="NZ_FOOC01000003.1"/>
</dbReference>
<accession>A0A1I2I4M5</accession>
<evidence type="ECO:0000313" key="11">
    <source>
        <dbReference type="EMBL" id="SFF37232.1"/>
    </source>
</evidence>
<keyword evidence="4" id="KW-0349">Heme</keyword>